<comment type="caution">
    <text evidence="6">The sequence shown here is derived from an EMBL/GenBank/DDBJ whole genome shotgun (WGS) entry which is preliminary data.</text>
</comment>
<feature type="region of interest" description="Disordered" evidence="5">
    <location>
        <begin position="1"/>
        <end position="26"/>
    </location>
</feature>
<dbReference type="InterPro" id="IPR033132">
    <property type="entry name" value="GH_1_N_CS"/>
</dbReference>
<dbReference type="GO" id="GO:0005829">
    <property type="term" value="C:cytosol"/>
    <property type="evidence" value="ECO:0007669"/>
    <property type="project" value="TreeGrafter"/>
</dbReference>
<dbReference type="GO" id="GO:0016052">
    <property type="term" value="P:carbohydrate catabolic process"/>
    <property type="evidence" value="ECO:0007669"/>
    <property type="project" value="TreeGrafter"/>
</dbReference>
<gene>
    <name evidence="6" type="ORF">H9754_12140</name>
</gene>
<evidence type="ECO:0000313" key="7">
    <source>
        <dbReference type="Proteomes" id="UP000823904"/>
    </source>
</evidence>
<dbReference type="Pfam" id="PF00232">
    <property type="entry name" value="Glyco_hydro_1"/>
    <property type="match status" value="1"/>
</dbReference>
<dbReference type="PANTHER" id="PTHR10353">
    <property type="entry name" value="GLYCOSYL HYDROLASE"/>
    <property type="match status" value="1"/>
</dbReference>
<evidence type="ECO:0000256" key="1">
    <source>
        <dbReference type="ARBA" id="ARBA00010838"/>
    </source>
</evidence>
<dbReference type="AlphaFoldDB" id="A0A9D2PKJ9"/>
<dbReference type="SUPFAM" id="SSF51445">
    <property type="entry name" value="(Trans)glycosidases"/>
    <property type="match status" value="1"/>
</dbReference>
<proteinExistence type="inferred from homology"/>
<feature type="compositionally biased region" description="Basic and acidic residues" evidence="5">
    <location>
        <begin position="1"/>
        <end position="13"/>
    </location>
</feature>
<comment type="similarity">
    <text evidence="1 4">Belongs to the glycosyl hydrolase 1 family.</text>
</comment>
<keyword evidence="3" id="KW-0326">Glycosidase</keyword>
<dbReference type="GO" id="GO:0008422">
    <property type="term" value="F:beta-glucosidase activity"/>
    <property type="evidence" value="ECO:0007669"/>
    <property type="project" value="TreeGrafter"/>
</dbReference>
<dbReference type="PANTHER" id="PTHR10353:SF296">
    <property type="entry name" value="6-PHOSPHO-BETA-GLUCOSIDASE"/>
    <property type="match status" value="1"/>
</dbReference>
<dbReference type="Gene3D" id="3.20.20.80">
    <property type="entry name" value="Glycosidases"/>
    <property type="match status" value="1"/>
</dbReference>
<dbReference type="FunFam" id="3.20.20.80:FF:000004">
    <property type="entry name" value="Beta-glucosidase 6-phospho-beta-glucosidase"/>
    <property type="match status" value="1"/>
</dbReference>
<reference evidence="6" key="2">
    <citation type="submission" date="2021-04" db="EMBL/GenBank/DDBJ databases">
        <authorList>
            <person name="Gilroy R."/>
        </authorList>
    </citation>
    <scope>NUCLEOTIDE SEQUENCE</scope>
    <source>
        <strain evidence="6">ChiSjej3B21-8574</strain>
    </source>
</reference>
<organism evidence="6 7">
    <name type="scientific">Candidatus Anaerostipes avistercoris</name>
    <dbReference type="NCBI Taxonomy" id="2838462"/>
    <lineage>
        <taxon>Bacteria</taxon>
        <taxon>Bacillati</taxon>
        <taxon>Bacillota</taxon>
        <taxon>Clostridia</taxon>
        <taxon>Lachnospirales</taxon>
        <taxon>Lachnospiraceae</taxon>
        <taxon>Anaerostipes</taxon>
    </lineage>
</organism>
<evidence type="ECO:0000256" key="2">
    <source>
        <dbReference type="ARBA" id="ARBA00022801"/>
    </source>
</evidence>
<keyword evidence="2 6" id="KW-0378">Hydrolase</keyword>
<dbReference type="PROSITE" id="PS00653">
    <property type="entry name" value="GLYCOSYL_HYDROL_F1_2"/>
    <property type="match status" value="1"/>
</dbReference>
<evidence type="ECO:0000256" key="5">
    <source>
        <dbReference type="SAM" id="MobiDB-lite"/>
    </source>
</evidence>
<accession>A0A9D2PKJ9</accession>
<dbReference type="InterPro" id="IPR017853">
    <property type="entry name" value="GH"/>
</dbReference>
<evidence type="ECO:0000313" key="6">
    <source>
        <dbReference type="EMBL" id="HJC51293.1"/>
    </source>
</evidence>
<dbReference type="PRINTS" id="PR00131">
    <property type="entry name" value="GLHYDRLASE1"/>
</dbReference>
<dbReference type="EMBL" id="DWWD01000046">
    <property type="protein sequence ID" value="HJC51293.1"/>
    <property type="molecule type" value="Genomic_DNA"/>
</dbReference>
<name>A0A9D2PKJ9_9FIRM</name>
<reference evidence="6" key="1">
    <citation type="journal article" date="2021" name="PeerJ">
        <title>Extensive microbial diversity within the chicken gut microbiome revealed by metagenomics and culture.</title>
        <authorList>
            <person name="Gilroy R."/>
            <person name="Ravi A."/>
            <person name="Getino M."/>
            <person name="Pursley I."/>
            <person name="Horton D.L."/>
            <person name="Alikhan N.F."/>
            <person name="Baker D."/>
            <person name="Gharbi K."/>
            <person name="Hall N."/>
            <person name="Watson M."/>
            <person name="Adriaenssens E.M."/>
            <person name="Foster-Nyarko E."/>
            <person name="Jarju S."/>
            <person name="Secka A."/>
            <person name="Antonio M."/>
            <person name="Oren A."/>
            <person name="Chaudhuri R.R."/>
            <person name="La Ragione R."/>
            <person name="Hildebrand F."/>
            <person name="Pallen M.J."/>
        </authorList>
    </citation>
    <scope>NUCLEOTIDE SEQUENCE</scope>
    <source>
        <strain evidence="6">ChiSjej3B21-8574</strain>
    </source>
</reference>
<evidence type="ECO:0000256" key="3">
    <source>
        <dbReference type="ARBA" id="ARBA00023295"/>
    </source>
</evidence>
<evidence type="ECO:0000256" key="4">
    <source>
        <dbReference type="RuleBase" id="RU003690"/>
    </source>
</evidence>
<dbReference type="InterPro" id="IPR001360">
    <property type="entry name" value="Glyco_hydro_1"/>
</dbReference>
<dbReference type="Proteomes" id="UP000823904">
    <property type="component" value="Unassembled WGS sequence"/>
</dbReference>
<sequence>MLTPKDSPEKNKEIVPGFPKDGLREDKKREFPTGFLWGGATAANQIEGAYLEGGKGLSTADVITAGSRTRTREVTDGVQPGKYYPSHEAIDFYHRYREDIGLFQEMGMNCYRMSIGWSRIYPNGYDEEPNEEGLQFYDRVIDALLEAGIEPVIALSHYEMPYALVKEYGGWTDRKCINCFAKYCDTLFRRYKGKVKMWMTFNEINAVLINPFNAAGLMLNGGKVDHESIDQDEEPKYQAAHHQFVASAMAVKMAHEIDSRNRVGCMVVYPQTYAETCNPQDVLAKMICTDKYSLFSDVQVRGYYPRKVLTYFENRGIHIKMEPKDKEILRQGTVDYISFSYYSSRVESADPSHKATQAGNMVRGVHNPYLETSQWGWQIDPVGLRITLNDLYDRYQKPLFIAENGLGAADTVNPDGTIDDDYRIDYLSKHLEQVKTAIYEDGVEVIGYTSWGPIDLVSVATGEMEKRYGYIYVDRDKWSMPGIKNTYLQKNTYPLMF</sequence>
<protein>
    <submittedName>
        <fullName evidence="6">Glycoside hydrolase family 1 protein</fullName>
    </submittedName>
</protein>